<dbReference type="PANTHER" id="PTHR45982">
    <property type="entry name" value="REGULATOR OF CHROMOSOME CONDENSATION"/>
    <property type="match status" value="1"/>
</dbReference>
<keyword evidence="2" id="KW-1185">Reference proteome</keyword>
<dbReference type="Gene3D" id="2.130.10.30">
    <property type="entry name" value="Regulator of chromosome condensation 1/beta-lactamase-inhibitor protein II"/>
    <property type="match status" value="2"/>
</dbReference>
<evidence type="ECO:0000313" key="2">
    <source>
        <dbReference type="Proteomes" id="UP000612361"/>
    </source>
</evidence>
<dbReference type="InterPro" id="IPR009091">
    <property type="entry name" value="RCC1/BLIP-II"/>
</dbReference>
<comment type="caution">
    <text evidence="1">The sequence shown here is derived from an EMBL/GenBank/DDBJ whole genome shotgun (WGS) entry which is preliminary data.</text>
</comment>
<accession>A0A923KTL9</accession>
<dbReference type="RefSeq" id="WP_186881740.1">
    <property type="nucleotide sequence ID" value="NZ_JACOGG010000012.1"/>
</dbReference>
<protein>
    <recommendedName>
        <fullName evidence="3">Alpha-tubulin suppressor</fullName>
    </recommendedName>
</protein>
<dbReference type="InterPro" id="IPR051553">
    <property type="entry name" value="Ran_GTPase-activating"/>
</dbReference>
<dbReference type="AlphaFoldDB" id="A0A923KTL9"/>
<dbReference type="PANTHER" id="PTHR45982:SF1">
    <property type="entry name" value="REGULATOR OF CHROMOSOME CONDENSATION"/>
    <property type="match status" value="1"/>
</dbReference>
<name>A0A923KTL9_9BURK</name>
<organism evidence="1 2">
    <name type="scientific">Undibacterium rugosum</name>
    <dbReference type="NCBI Taxonomy" id="2762291"/>
    <lineage>
        <taxon>Bacteria</taxon>
        <taxon>Pseudomonadati</taxon>
        <taxon>Pseudomonadota</taxon>
        <taxon>Betaproteobacteria</taxon>
        <taxon>Burkholderiales</taxon>
        <taxon>Oxalobacteraceae</taxon>
        <taxon>Undibacterium</taxon>
    </lineage>
</organism>
<dbReference type="PROSITE" id="PS51257">
    <property type="entry name" value="PROKAR_LIPOPROTEIN"/>
    <property type="match status" value="1"/>
</dbReference>
<gene>
    <name evidence="1" type="ORF">H8K47_12490</name>
</gene>
<dbReference type="Proteomes" id="UP000612361">
    <property type="component" value="Unassembled WGS sequence"/>
</dbReference>
<evidence type="ECO:0008006" key="3">
    <source>
        <dbReference type="Google" id="ProtNLM"/>
    </source>
</evidence>
<proteinExistence type="predicted"/>
<dbReference type="EMBL" id="JACOGG010000012">
    <property type="protein sequence ID" value="MBC3936184.1"/>
    <property type="molecule type" value="Genomic_DNA"/>
</dbReference>
<reference evidence="1" key="1">
    <citation type="submission" date="2020-08" db="EMBL/GenBank/DDBJ databases">
        <title>Novel species isolated from subtropical streams in China.</title>
        <authorList>
            <person name="Lu H."/>
        </authorList>
    </citation>
    <scope>NUCLEOTIDE SEQUENCE</scope>
    <source>
        <strain evidence="1">CY7W</strain>
    </source>
</reference>
<sequence length="545" mass="55715">MRHYKSILLTSTVGMLVAGCGGDSSLSEVLAQAKTEVSIDIFGARGSTLTAVVNATNCATAPTVSWATAGGVKLGSGLSIQDSQPDAAVIATANCNEVSASQTLAANSVFSSAAAFAVLKSGSPIAWGNPVWGAGGTLSASLTNITQLYPSERGFAAILPDATVKAWGSSFIGIADPKLAYPTTGAIATDPLTDVVAIIPGKVAYFAVKKDGTVAAWGRARGMKGNDVMMVNQAFGFSPTVKAAMKDVLTIVSNEGSYAALKKDGTVVTFGKQETGGDSSYVSTILKDVTQIVGGNYDFLALRKDGTVVNWGYGYGHTGDDQSVPVPEVTGAAKLFMNGYTGVAVDGKKTATAFGYVSEVDSADAGSVAKLLVNVAQVYSTNTAFAALKEDGSVVAWGDAIRMNDSLNKVQASLVNVKSIVNSEYAFAALKQDGSVVTWGDPQNGGDSSAVAARLTNVVAITANKFAFAALKSDGTVVTWGMGSKGGDSADVAAKLTNIRAIYATPYGAFLAVAKDGSYVTWGDAWAGGDSSSVAANLTKIPFSQ</sequence>
<dbReference type="SUPFAM" id="SSF50985">
    <property type="entry name" value="RCC1/BLIP-II"/>
    <property type="match status" value="1"/>
</dbReference>
<evidence type="ECO:0000313" key="1">
    <source>
        <dbReference type="EMBL" id="MBC3936184.1"/>
    </source>
</evidence>